<evidence type="ECO:0000256" key="6">
    <source>
        <dbReference type="ARBA" id="ARBA00067080"/>
    </source>
</evidence>
<dbReference type="PANTHER" id="PTHR13812:SF19">
    <property type="entry name" value="KETIMINE REDUCTASE MU-CRYSTALLIN"/>
    <property type="match status" value="1"/>
</dbReference>
<dbReference type="Pfam" id="PF02423">
    <property type="entry name" value="OCD_Mu_crystall"/>
    <property type="match status" value="1"/>
</dbReference>
<evidence type="ECO:0000313" key="9">
    <source>
        <dbReference type="EMBL" id="AZK43451.1"/>
    </source>
</evidence>
<dbReference type="EMBL" id="CP034234">
    <property type="protein sequence ID" value="AZK43451.1"/>
    <property type="molecule type" value="Genomic_DNA"/>
</dbReference>
<dbReference type="FunFam" id="3.40.50.720:FF:000311">
    <property type="entry name" value="Ornithine cyclodeaminase"/>
    <property type="match status" value="1"/>
</dbReference>
<evidence type="ECO:0000256" key="2">
    <source>
        <dbReference type="ARBA" id="ARBA00023002"/>
    </source>
</evidence>
<dbReference type="Gene3D" id="3.30.1780.10">
    <property type="entry name" value="ornithine cyclodeaminase, domain 1"/>
    <property type="match status" value="1"/>
</dbReference>
<organism evidence="9 10">
    <name type="scientific">Erysipelothrix piscisicarius</name>
    <dbReference type="NCBI Taxonomy" id="2485784"/>
    <lineage>
        <taxon>Bacteria</taxon>
        <taxon>Bacillati</taxon>
        <taxon>Bacillota</taxon>
        <taxon>Erysipelotrichia</taxon>
        <taxon>Erysipelotrichales</taxon>
        <taxon>Erysipelotrichaceae</taxon>
        <taxon>Erysipelothrix</taxon>
    </lineage>
</organism>
<comment type="similarity">
    <text evidence="1">Belongs to the ornithine cyclodeaminase/mu-crystallin family.</text>
</comment>
<protein>
    <recommendedName>
        <fullName evidence="7">Delta(1)-pyrroline-2-carboxylate reductase</fullName>
        <ecNumber evidence="6">1.5.1.49</ecNumber>
    </recommendedName>
    <alternativeName>
        <fullName evidence="8">Proline ketimine reductase</fullName>
    </alternativeName>
</protein>
<sequence length="324" mass="34743">MLVISKSDIENVFSMKEAIEADKEALRMYTEGGTTVPLRTNIDAKNGQNLFMPAYVSELNTTGIKIVSVFPNNPSLGKPAVPAQMVLLDGKTGEVCAMLDGTYLTQLRTGAVQGAATDYLACADAKEAVLIGAGGQAESQLEAMLVVRDLDRVGVVDLNREFAEKFVARMNEKFASYNTEIYLVEDVDTAISNADIITAVTTSKRPVFDGSLVKPGAHVNGVGAYTSEMKEVPVEAIAKADVVVVDTFDGVFAEAGDVLSALEQNLKTKEDFVEMGTLALDGSKGRQRDDQITFFKSVGTAVLDVVVAHKIYEKARELGIGTEI</sequence>
<dbReference type="InterPro" id="IPR036291">
    <property type="entry name" value="NAD(P)-bd_dom_sf"/>
</dbReference>
<evidence type="ECO:0000256" key="3">
    <source>
        <dbReference type="ARBA" id="ARBA00023027"/>
    </source>
</evidence>
<dbReference type="InterPro" id="IPR023401">
    <property type="entry name" value="ODC_N"/>
</dbReference>
<keyword evidence="2" id="KW-0560">Oxidoreductase</keyword>
<dbReference type="GO" id="GO:0005737">
    <property type="term" value="C:cytoplasm"/>
    <property type="evidence" value="ECO:0007669"/>
    <property type="project" value="TreeGrafter"/>
</dbReference>
<dbReference type="RefSeq" id="WP_125163677.1">
    <property type="nucleotide sequence ID" value="NZ_CP034234.1"/>
</dbReference>
<dbReference type="SUPFAM" id="SSF51735">
    <property type="entry name" value="NAD(P)-binding Rossmann-fold domains"/>
    <property type="match status" value="1"/>
</dbReference>
<dbReference type="GO" id="GO:0016491">
    <property type="term" value="F:oxidoreductase activity"/>
    <property type="evidence" value="ECO:0007669"/>
    <property type="project" value="UniProtKB-KW"/>
</dbReference>
<dbReference type="AlphaFoldDB" id="A0A3S5HJW1"/>
<comment type="catalytic activity">
    <reaction evidence="5">
        <text>L-proline + NADP(+) = 1-pyrroline-2-carboxylate + NADPH + H(+)</text>
        <dbReference type="Rhea" id="RHEA:20317"/>
        <dbReference type="ChEBI" id="CHEBI:15378"/>
        <dbReference type="ChEBI" id="CHEBI:39785"/>
        <dbReference type="ChEBI" id="CHEBI:57783"/>
        <dbReference type="ChEBI" id="CHEBI:58349"/>
        <dbReference type="ChEBI" id="CHEBI:60039"/>
        <dbReference type="EC" id="1.5.1.49"/>
    </reaction>
</comment>
<dbReference type="PANTHER" id="PTHR13812">
    <property type="entry name" value="KETIMINE REDUCTASE MU-CRYSTALLIN"/>
    <property type="match status" value="1"/>
</dbReference>
<proteinExistence type="inferred from homology"/>
<evidence type="ECO:0000256" key="1">
    <source>
        <dbReference type="ARBA" id="ARBA00008903"/>
    </source>
</evidence>
<dbReference type="Gene3D" id="3.40.50.720">
    <property type="entry name" value="NAD(P)-binding Rossmann-like Domain"/>
    <property type="match status" value="1"/>
</dbReference>
<dbReference type="EC" id="1.5.1.49" evidence="6"/>
<evidence type="ECO:0000256" key="7">
    <source>
        <dbReference type="ARBA" id="ARBA00070669"/>
    </source>
</evidence>
<dbReference type="GO" id="GO:0019752">
    <property type="term" value="P:carboxylic acid metabolic process"/>
    <property type="evidence" value="ECO:0007669"/>
    <property type="project" value="UniProtKB-ARBA"/>
</dbReference>
<evidence type="ECO:0000256" key="4">
    <source>
        <dbReference type="ARBA" id="ARBA00050354"/>
    </source>
</evidence>
<evidence type="ECO:0000313" key="10">
    <source>
        <dbReference type="Proteomes" id="UP000278804"/>
    </source>
</evidence>
<gene>
    <name evidence="9" type="ORF">EEI45_00240</name>
</gene>
<dbReference type="Proteomes" id="UP000278804">
    <property type="component" value="Chromosome"/>
</dbReference>
<dbReference type="FunFam" id="3.30.1780.10:FF:000002">
    <property type="entry name" value="Ornithine cyclodeaminase"/>
    <property type="match status" value="1"/>
</dbReference>
<comment type="catalytic activity">
    <reaction evidence="4">
        <text>L-proline + NAD(+) = 1-pyrroline-2-carboxylate + NADH + H(+)</text>
        <dbReference type="Rhea" id="RHEA:20321"/>
        <dbReference type="ChEBI" id="CHEBI:15378"/>
        <dbReference type="ChEBI" id="CHEBI:39785"/>
        <dbReference type="ChEBI" id="CHEBI:57540"/>
        <dbReference type="ChEBI" id="CHEBI:57945"/>
        <dbReference type="ChEBI" id="CHEBI:60039"/>
        <dbReference type="EC" id="1.5.1.49"/>
    </reaction>
</comment>
<evidence type="ECO:0000256" key="8">
    <source>
        <dbReference type="ARBA" id="ARBA00078572"/>
    </source>
</evidence>
<keyword evidence="3" id="KW-0520">NAD</keyword>
<keyword evidence="10" id="KW-1185">Reference proteome</keyword>
<dbReference type="InterPro" id="IPR003462">
    <property type="entry name" value="ODC_Mu_crystall"/>
</dbReference>
<accession>A0A3S5HJW1</accession>
<dbReference type="PIRSF" id="PIRSF001439">
    <property type="entry name" value="CryM"/>
    <property type="match status" value="1"/>
</dbReference>
<reference evidence="9 10" key="1">
    <citation type="journal article" date="2020" name="Int. J. Syst. Evol. Microbiol.">
        <title>Description of Erysipelothrix piscisicarius sp. nov., an emergent fish pathogen, and assessment of virulence using a tiger barb (Puntigrus tetrazona) infection model.</title>
        <authorList>
            <person name="Pomaranski E.K."/>
            <person name="Griffin M.J."/>
            <person name="Camus A.C."/>
            <person name="Armwood A.R."/>
            <person name="Shelley J."/>
            <person name="Waldbieser G.C."/>
            <person name="LaFrentz B.R."/>
            <person name="Garcia J.C."/>
            <person name="Yanong R."/>
            <person name="Soto E."/>
        </authorList>
    </citation>
    <scope>NUCLEOTIDE SEQUENCE [LARGE SCALE GENOMIC DNA]</scope>
    <source>
        <strain evidence="9 10">15TAL0474</strain>
    </source>
</reference>
<dbReference type="NCBIfam" id="NF006379">
    <property type="entry name" value="PRK08618.1"/>
    <property type="match status" value="1"/>
</dbReference>
<name>A0A3S5HJW1_9FIRM</name>
<dbReference type="KEGG" id="eri:EEI45_00240"/>
<evidence type="ECO:0000256" key="5">
    <source>
        <dbReference type="ARBA" id="ARBA00052703"/>
    </source>
</evidence>